<dbReference type="SUPFAM" id="SSF51695">
    <property type="entry name" value="PLC-like phosphodiesterases"/>
    <property type="match status" value="1"/>
</dbReference>
<reference evidence="9 10" key="1">
    <citation type="journal article" date="2018" name="Gigascience">
        <title>Genomes of trombidid mites reveal novel predicted allergens and laterally-transferred genes associated with secondary metabolism.</title>
        <authorList>
            <person name="Dong X."/>
            <person name="Chaisiri K."/>
            <person name="Xia D."/>
            <person name="Armstrong S.D."/>
            <person name="Fang Y."/>
            <person name="Donnelly M.J."/>
            <person name="Kadowaki T."/>
            <person name="McGarry J.W."/>
            <person name="Darby A.C."/>
            <person name="Makepeace B.L."/>
        </authorList>
    </citation>
    <scope>NUCLEOTIDE SEQUENCE [LARGE SCALE GENOMIC DNA]</scope>
    <source>
        <strain evidence="9">UoL-WK</strain>
    </source>
</reference>
<dbReference type="Pfam" id="PF25329">
    <property type="entry name" value="C2_GDE1"/>
    <property type="match status" value="1"/>
</dbReference>
<dbReference type="Pfam" id="PF03009">
    <property type="entry name" value="GDPD"/>
    <property type="match status" value="1"/>
</dbReference>
<dbReference type="FunFam" id="3.20.20.190:FF:000032">
    <property type="entry name" value="Glycerophosphoryl diester phosphodiesterase, putative"/>
    <property type="match status" value="1"/>
</dbReference>
<evidence type="ECO:0000313" key="9">
    <source>
        <dbReference type="EMBL" id="RWS07422.1"/>
    </source>
</evidence>
<dbReference type="InterPro" id="IPR057506">
    <property type="entry name" value="C2_GPCPD1"/>
</dbReference>
<evidence type="ECO:0000259" key="8">
    <source>
        <dbReference type="PROSITE" id="PS51704"/>
    </source>
</evidence>
<dbReference type="PANTHER" id="PTHR22958:SF1">
    <property type="entry name" value="GLYCEROPHOSPHOCHOLINE PHOSPHODIESTERASE GPCPD1"/>
    <property type="match status" value="1"/>
</dbReference>
<evidence type="ECO:0000256" key="7">
    <source>
        <dbReference type="ARBA" id="ARBA00023239"/>
    </source>
</evidence>
<dbReference type="InterPro" id="IPR030395">
    <property type="entry name" value="GP_PDE_dom"/>
</dbReference>
<evidence type="ECO:0000256" key="6">
    <source>
        <dbReference type="ARBA" id="ARBA00023157"/>
    </source>
</evidence>
<keyword evidence="5" id="KW-0460">Magnesium</keyword>
<evidence type="ECO:0000256" key="4">
    <source>
        <dbReference type="ARBA" id="ARBA00022801"/>
    </source>
</evidence>
<keyword evidence="10" id="KW-1185">Reference proteome</keyword>
<dbReference type="GO" id="GO:0046475">
    <property type="term" value="P:glycerophospholipid catabolic process"/>
    <property type="evidence" value="ECO:0007669"/>
    <property type="project" value="TreeGrafter"/>
</dbReference>
<name>A0A3S3RXA5_9ACAR</name>
<dbReference type="InterPro" id="IPR017946">
    <property type="entry name" value="PLC-like_Pdiesterase_TIM-brl"/>
</dbReference>
<dbReference type="STRING" id="1965070.A0A3S3RXA5"/>
<evidence type="ECO:0000313" key="10">
    <source>
        <dbReference type="Proteomes" id="UP000285301"/>
    </source>
</evidence>
<feature type="domain" description="GP-PDE" evidence="8">
    <location>
        <begin position="200"/>
        <end position="487"/>
    </location>
</feature>
<comment type="similarity">
    <text evidence="2">Belongs to the glycerophosphoryl diester phosphodiesterase family.</text>
</comment>
<gene>
    <name evidence="9" type="ORF">B4U79_00933</name>
</gene>
<keyword evidence="7" id="KW-0456">Lyase</keyword>
<comment type="caution">
    <text evidence="9">The sequence shown here is derived from an EMBL/GenBank/DDBJ whole genome shotgun (WGS) entry which is preliminary data.</text>
</comment>
<dbReference type="OrthoDB" id="1058301at2759"/>
<protein>
    <submittedName>
        <fullName evidence="9">Glycerophosphocholine phosphodiesterase GPCPD1-like protein</fullName>
    </submittedName>
</protein>
<dbReference type="PROSITE" id="PS51704">
    <property type="entry name" value="GP_PDE"/>
    <property type="match status" value="1"/>
</dbReference>
<dbReference type="EMBL" id="NCKU01003485">
    <property type="protein sequence ID" value="RWS07422.1"/>
    <property type="molecule type" value="Genomic_DNA"/>
</dbReference>
<dbReference type="PANTHER" id="PTHR22958">
    <property type="entry name" value="GLYCEROPHOSPHORYL DIESTER PHOSPHODIESTERASE"/>
    <property type="match status" value="1"/>
</dbReference>
<evidence type="ECO:0000256" key="2">
    <source>
        <dbReference type="ARBA" id="ARBA00007277"/>
    </source>
</evidence>
<keyword evidence="4" id="KW-0378">Hydrolase</keyword>
<accession>A0A3S3RXA5</accession>
<proteinExistence type="inferred from homology"/>
<keyword evidence="3" id="KW-0479">Metal-binding</keyword>
<sequence length="550" mass="62788">MSEACFSEETVIEFKISENSFTIWKRKYKERIYSYKLHCIDLQRRDSEMTALGLDENQDSTNITDNEQSGQSQPIEICALNDKEYCFTKQEQFGRVYNPNEYVMLRTQIADPSKLAFMVDIYVHDVFRTSLTVPEHIGFCYILPSNMPESYGTCTMPITGTKRQPIGQLSVEYLIIRPLKGYASACLMSPDGHLFKILGGIDVGHRGAGNARRTDKVENILENTVASFNYASNHGADMVELDVQLTKDLVPVIYHDFHINISLKKKRSQTDDEYLQIAVKDLTSQQLQLLKEKYDFVDDDPQENQPFPTLKQVLETVNPSCGFNIEIKYPMLRRDGTWDGAADKLCDINDYIDIVLKTVLEYGGKRKIIFSCFHPDICSMIQVKQKKYPLLFLTQGQTDKYPPYLDPRTATVQMAAYFSLSQGFLGTSVHAEDLLRDTSLVTWLKDRGLVVFCWGDDLNSSMRIKQLKNAGVDGVIYDKYGKFYYEISSHLIKFDLICLFSFFSKRVDEYSPKHNQLFVAEAKEARKALIEVIAGTGDYISSISSNNSSQ</sequence>
<keyword evidence="6" id="KW-1015">Disulfide bond</keyword>
<evidence type="ECO:0000256" key="1">
    <source>
        <dbReference type="ARBA" id="ARBA00000110"/>
    </source>
</evidence>
<evidence type="ECO:0000256" key="3">
    <source>
        <dbReference type="ARBA" id="ARBA00022723"/>
    </source>
</evidence>
<dbReference type="InterPro" id="IPR051578">
    <property type="entry name" value="GDPD"/>
</dbReference>
<dbReference type="Proteomes" id="UP000285301">
    <property type="component" value="Unassembled WGS sequence"/>
</dbReference>
<comment type="catalytic activity">
    <reaction evidence="1">
        <text>an N-(acyl)-sphingosylphosphoethanolamine = an N-(acyl)-sphingosyl-1,3-cyclic phosphate + ethanolamine</text>
        <dbReference type="Rhea" id="RHEA:60648"/>
        <dbReference type="ChEBI" id="CHEBI:57603"/>
        <dbReference type="ChEBI" id="CHEBI:143891"/>
        <dbReference type="ChEBI" id="CHEBI:143892"/>
    </reaction>
</comment>
<evidence type="ECO:0000256" key="5">
    <source>
        <dbReference type="ARBA" id="ARBA00022842"/>
    </source>
</evidence>
<dbReference type="AlphaFoldDB" id="A0A3S3RXA5"/>
<dbReference type="GO" id="GO:0046872">
    <property type="term" value="F:metal ion binding"/>
    <property type="evidence" value="ECO:0007669"/>
    <property type="project" value="UniProtKB-KW"/>
</dbReference>
<dbReference type="GO" id="GO:0016829">
    <property type="term" value="F:lyase activity"/>
    <property type="evidence" value="ECO:0007669"/>
    <property type="project" value="UniProtKB-KW"/>
</dbReference>
<organism evidence="9 10">
    <name type="scientific">Dinothrombium tinctorium</name>
    <dbReference type="NCBI Taxonomy" id="1965070"/>
    <lineage>
        <taxon>Eukaryota</taxon>
        <taxon>Metazoa</taxon>
        <taxon>Ecdysozoa</taxon>
        <taxon>Arthropoda</taxon>
        <taxon>Chelicerata</taxon>
        <taxon>Arachnida</taxon>
        <taxon>Acari</taxon>
        <taxon>Acariformes</taxon>
        <taxon>Trombidiformes</taxon>
        <taxon>Prostigmata</taxon>
        <taxon>Anystina</taxon>
        <taxon>Parasitengona</taxon>
        <taxon>Trombidioidea</taxon>
        <taxon>Trombidiidae</taxon>
        <taxon>Dinothrombium</taxon>
    </lineage>
</organism>
<dbReference type="GO" id="GO:0047389">
    <property type="term" value="F:glycerophosphocholine phosphodiesterase activity"/>
    <property type="evidence" value="ECO:0007669"/>
    <property type="project" value="TreeGrafter"/>
</dbReference>
<dbReference type="Gene3D" id="3.20.20.190">
    <property type="entry name" value="Phosphatidylinositol (PI) phosphodiesterase"/>
    <property type="match status" value="1"/>
</dbReference>